<feature type="compositionally biased region" description="Polar residues" evidence="1">
    <location>
        <begin position="290"/>
        <end position="309"/>
    </location>
</feature>
<sequence length="357" mass="40686">MSETNPFLELLSSHQNFYEKFEETYVNHKNDCKTGELNGLNDLKNKMEGHADDIMNAACYVHTEYEKKRLFQKELCYFLYFWIGQQLSKDPPSGDFKNNLNDICSELMTKIFNKNGCKNICDKVDQTTFDHMKSVFDFLYDHTTILALLKNGGSKVIEECDTYYQKVKAAKEAMGKHCPIGGSSNPNYCEHFWKVNGTTVQIELRNFESQLKNAQHRIESEAKTALSKTEEAVRSATTTSSISSIFGTLAGTAFPFLLYKYRPWSSWFGNHTSGNGRRGRRNTRKRRSTEQNFGSSTEDSLTEYSTEASTIGDLKEEHSTKLRSPAYTRQPKREGKARTSGRNGSPSGRPNIGYQNM</sequence>
<proteinExistence type="predicted"/>
<name>A0A1B1E1A4_9APIC</name>
<keyword evidence="3" id="KW-1185">Reference proteome</keyword>
<dbReference type="KEGG" id="pcot:PCOAH_00028330"/>
<reference evidence="3" key="1">
    <citation type="submission" date="2016-06" db="EMBL/GenBank/DDBJ databases">
        <title>First high quality genome sequence of Plasmodium coatneyi using continuous long reads from single molecule, real-time sequencing.</title>
        <authorList>
            <person name="Chien J.-T."/>
            <person name="Pakala S.B."/>
            <person name="Geraldo J.A."/>
            <person name="Lapp S.A."/>
            <person name="Barnwell J.W."/>
            <person name="Kissinger J.C."/>
            <person name="Galinski M.R."/>
            <person name="Humphrey J.C."/>
        </authorList>
    </citation>
    <scope>NUCLEOTIDE SEQUENCE [LARGE SCALE GENOMIC DNA]</scope>
    <source>
        <strain evidence="3">Hackeri</strain>
    </source>
</reference>
<dbReference type="InterPro" id="IPR008780">
    <property type="entry name" value="Plasmodium_Vir"/>
</dbReference>
<dbReference type="GeneID" id="30909561"/>
<accession>A0A1B1E1A4</accession>
<dbReference type="AlphaFoldDB" id="A0A1B1E1A4"/>
<evidence type="ECO:0000313" key="2">
    <source>
        <dbReference type="EMBL" id="ANQ08808.1"/>
    </source>
</evidence>
<evidence type="ECO:0000256" key="1">
    <source>
        <dbReference type="SAM" id="MobiDB-lite"/>
    </source>
</evidence>
<dbReference type="EMBL" id="CP016248">
    <property type="protein sequence ID" value="ANQ08808.1"/>
    <property type="molecule type" value="Genomic_DNA"/>
</dbReference>
<dbReference type="Proteomes" id="UP000092716">
    <property type="component" value="Chromosome 10"/>
</dbReference>
<dbReference type="RefSeq" id="XP_019915503.1">
    <property type="nucleotide sequence ID" value="XM_020059638.1"/>
</dbReference>
<dbReference type="Pfam" id="PF05795">
    <property type="entry name" value="Plasmodium_Vir"/>
    <property type="match status" value="1"/>
</dbReference>
<feature type="compositionally biased region" description="Polar residues" evidence="1">
    <location>
        <begin position="340"/>
        <end position="357"/>
    </location>
</feature>
<organism evidence="2 3">
    <name type="scientific">Plasmodium coatneyi</name>
    <dbReference type="NCBI Taxonomy" id="208452"/>
    <lineage>
        <taxon>Eukaryota</taxon>
        <taxon>Sar</taxon>
        <taxon>Alveolata</taxon>
        <taxon>Apicomplexa</taxon>
        <taxon>Aconoidasida</taxon>
        <taxon>Haemosporida</taxon>
        <taxon>Plasmodiidae</taxon>
        <taxon>Plasmodium</taxon>
    </lineage>
</organism>
<feature type="compositionally biased region" description="Basic residues" evidence="1">
    <location>
        <begin position="277"/>
        <end position="287"/>
    </location>
</feature>
<gene>
    <name evidence="2" type="ORF">PCOAH_00028330</name>
</gene>
<dbReference type="VEuPathDB" id="PlasmoDB:PCOAH_00028330"/>
<evidence type="ECO:0000313" key="3">
    <source>
        <dbReference type="Proteomes" id="UP000092716"/>
    </source>
</evidence>
<protein>
    <submittedName>
        <fullName evidence="2">KIR protein</fullName>
    </submittedName>
</protein>
<feature type="region of interest" description="Disordered" evidence="1">
    <location>
        <begin position="270"/>
        <end position="357"/>
    </location>
</feature>